<organism evidence="2 3">
    <name type="scientific">Asanoa iriomotensis</name>
    <dbReference type="NCBI Taxonomy" id="234613"/>
    <lineage>
        <taxon>Bacteria</taxon>
        <taxon>Bacillati</taxon>
        <taxon>Actinomycetota</taxon>
        <taxon>Actinomycetes</taxon>
        <taxon>Micromonosporales</taxon>
        <taxon>Micromonosporaceae</taxon>
        <taxon>Asanoa</taxon>
    </lineage>
</organism>
<evidence type="ECO:0000313" key="3">
    <source>
        <dbReference type="Proteomes" id="UP000624325"/>
    </source>
</evidence>
<dbReference type="InterPro" id="IPR036568">
    <property type="entry name" value="GGCT-like_sf"/>
</dbReference>
<dbReference type="InterPro" id="IPR013024">
    <property type="entry name" value="GGCT-like"/>
</dbReference>
<dbReference type="SUPFAM" id="SSF110857">
    <property type="entry name" value="Gamma-glutamyl cyclotransferase-like"/>
    <property type="match status" value="1"/>
</dbReference>
<dbReference type="Gene3D" id="3.10.490.10">
    <property type="entry name" value="Gamma-glutamyl cyclotransferase-like"/>
    <property type="match status" value="1"/>
</dbReference>
<dbReference type="EMBL" id="BONC01000018">
    <property type="protein sequence ID" value="GIF56888.1"/>
    <property type="molecule type" value="Genomic_DNA"/>
</dbReference>
<protein>
    <recommendedName>
        <fullName evidence="1">Gamma-glutamylcyclotransferase AIG2-like domain-containing protein</fullName>
    </recommendedName>
</protein>
<dbReference type="InterPro" id="IPR009288">
    <property type="entry name" value="AIG2-like_dom"/>
</dbReference>
<dbReference type="CDD" id="cd06661">
    <property type="entry name" value="GGCT_like"/>
    <property type="match status" value="1"/>
</dbReference>
<dbReference type="RefSeq" id="WP_203702869.1">
    <property type="nucleotide sequence ID" value="NZ_BAAALU010000037.1"/>
</dbReference>
<gene>
    <name evidence="2" type="ORF">Air01nite_29830</name>
</gene>
<dbReference type="Proteomes" id="UP000624325">
    <property type="component" value="Unassembled WGS sequence"/>
</dbReference>
<evidence type="ECO:0000313" key="2">
    <source>
        <dbReference type="EMBL" id="GIF56888.1"/>
    </source>
</evidence>
<feature type="domain" description="Gamma-glutamylcyclotransferase AIG2-like" evidence="1">
    <location>
        <begin position="4"/>
        <end position="110"/>
    </location>
</feature>
<sequence>MQLLFSYGTLRDPAVQHANFGRDLDGRPDALPGYRMSSLRITSPAVVEVSGAAEHPVVARTGNPADHVPGMVFELSDEELRAADGYEAADYRRVLLPLVSGAEAWVYVAANP</sequence>
<accession>A0ABQ4C283</accession>
<evidence type="ECO:0000259" key="1">
    <source>
        <dbReference type="Pfam" id="PF06094"/>
    </source>
</evidence>
<reference evidence="2 3" key="1">
    <citation type="submission" date="2021-01" db="EMBL/GenBank/DDBJ databases">
        <title>Whole genome shotgun sequence of Asanoa iriomotensis NBRC 100142.</title>
        <authorList>
            <person name="Komaki H."/>
            <person name="Tamura T."/>
        </authorList>
    </citation>
    <scope>NUCLEOTIDE SEQUENCE [LARGE SCALE GENOMIC DNA]</scope>
    <source>
        <strain evidence="2 3">NBRC 100142</strain>
    </source>
</reference>
<keyword evidence="3" id="KW-1185">Reference proteome</keyword>
<proteinExistence type="predicted"/>
<name>A0ABQ4C283_9ACTN</name>
<dbReference type="Pfam" id="PF06094">
    <property type="entry name" value="GGACT"/>
    <property type="match status" value="1"/>
</dbReference>
<comment type="caution">
    <text evidence="2">The sequence shown here is derived from an EMBL/GenBank/DDBJ whole genome shotgun (WGS) entry which is preliminary data.</text>
</comment>